<comment type="caution">
    <text evidence="3">The sequence shown here is derived from an EMBL/GenBank/DDBJ whole genome shotgun (WGS) entry which is preliminary data.</text>
</comment>
<keyword evidence="4" id="KW-1185">Reference proteome</keyword>
<protein>
    <recommendedName>
        <fullName evidence="5">Secreted protein</fullName>
    </recommendedName>
</protein>
<dbReference type="AlphaFoldDB" id="A0A101QLJ4"/>
<dbReference type="Proteomes" id="UP000053398">
    <property type="component" value="Unassembled WGS sequence"/>
</dbReference>
<feature type="transmembrane region" description="Helical" evidence="2">
    <location>
        <begin position="6"/>
        <end position="25"/>
    </location>
</feature>
<reference evidence="3 4" key="1">
    <citation type="submission" date="2015-10" db="EMBL/GenBank/DDBJ databases">
        <title>Draft genome sequence of Streptomyces corchorusii DSM 40340, type strain for the species Streptomyces corchorusii.</title>
        <authorList>
            <person name="Ruckert C."/>
            <person name="Winkler A."/>
            <person name="Kalinowski J."/>
            <person name="Kampfer P."/>
            <person name="Glaeser S."/>
        </authorList>
    </citation>
    <scope>NUCLEOTIDE SEQUENCE [LARGE SCALE GENOMIC DNA]</scope>
    <source>
        <strain evidence="3 4">DSM 40340</strain>
    </source>
</reference>
<evidence type="ECO:0000256" key="1">
    <source>
        <dbReference type="SAM" id="MobiDB-lite"/>
    </source>
</evidence>
<evidence type="ECO:0000256" key="2">
    <source>
        <dbReference type="SAM" id="Phobius"/>
    </source>
</evidence>
<sequence length="226" mass="24492">MSTGLIILLIVIAAVVVLGAVALTVRGRTRRGGPNLKRRFGPEYERTVALHDGDTTAAERELTERLERHGDLRERPLDGAERQRYADRWTAVQEHFVDSPRQAVAEADLLIGELAAARGYPDGARYEEQLAALSVHHADHVDGYRQVHRVAHAAAGTGADGTGAGTEEMRSALLGARALFEDLTSAESGRHRAPAGTGRSTPPAATRSHARSHTPWALHRSRPKES</sequence>
<name>A0A101QLJ4_STRCK</name>
<evidence type="ECO:0000313" key="4">
    <source>
        <dbReference type="Proteomes" id="UP000053398"/>
    </source>
</evidence>
<organism evidence="3 4">
    <name type="scientific">Streptomyces corchorusii</name>
    <name type="common">Streptomyces chibaensis</name>
    <dbReference type="NCBI Taxonomy" id="1903"/>
    <lineage>
        <taxon>Bacteria</taxon>
        <taxon>Bacillati</taxon>
        <taxon>Actinomycetota</taxon>
        <taxon>Actinomycetes</taxon>
        <taxon>Kitasatosporales</taxon>
        <taxon>Streptomycetaceae</taxon>
        <taxon>Streptomyces</taxon>
    </lineage>
</organism>
<keyword evidence="2" id="KW-1133">Transmembrane helix</keyword>
<evidence type="ECO:0000313" key="3">
    <source>
        <dbReference type="EMBL" id="KUN32025.1"/>
    </source>
</evidence>
<dbReference type="EMBL" id="LMWP01000003">
    <property type="protein sequence ID" value="KUN32025.1"/>
    <property type="molecule type" value="Genomic_DNA"/>
</dbReference>
<dbReference type="RefSeq" id="WP_058080368.1">
    <property type="nucleotide sequence ID" value="NZ_KQ948351.1"/>
</dbReference>
<keyword evidence="2" id="KW-0472">Membrane</keyword>
<feature type="region of interest" description="Disordered" evidence="1">
    <location>
        <begin position="185"/>
        <end position="226"/>
    </location>
</feature>
<proteinExistence type="predicted"/>
<gene>
    <name evidence="3" type="ORF">AQJ11_03880</name>
</gene>
<keyword evidence="2" id="KW-0812">Transmembrane</keyword>
<accession>A0A101QLJ4</accession>
<evidence type="ECO:0008006" key="5">
    <source>
        <dbReference type="Google" id="ProtNLM"/>
    </source>
</evidence>